<comment type="subunit">
    <text evidence="9">The complex comprises the extracytoplasmic solute receptor protein and the two transmembrane proteins.</text>
</comment>
<gene>
    <name evidence="11" type="ORF">IQ26_01894</name>
</gene>
<dbReference type="PROSITE" id="PS51257">
    <property type="entry name" value="PROKAR_LIPOPROTEIN"/>
    <property type="match status" value="1"/>
</dbReference>
<evidence type="ECO:0000256" key="2">
    <source>
        <dbReference type="ARBA" id="ARBA00022448"/>
    </source>
</evidence>
<dbReference type="Proteomes" id="UP000317122">
    <property type="component" value="Unassembled WGS sequence"/>
</dbReference>
<feature type="domain" description="Tripartite ATP-independent periplasmic transporters DctQ component" evidence="10">
    <location>
        <begin position="33"/>
        <end position="163"/>
    </location>
</feature>
<dbReference type="InterPro" id="IPR055348">
    <property type="entry name" value="DctQ"/>
</dbReference>
<feature type="transmembrane region" description="Helical" evidence="9">
    <location>
        <begin position="12"/>
        <end position="34"/>
    </location>
</feature>
<protein>
    <recommendedName>
        <fullName evidence="9">TRAP transporter small permease protein</fullName>
    </recommendedName>
</protein>
<evidence type="ECO:0000256" key="6">
    <source>
        <dbReference type="ARBA" id="ARBA00022989"/>
    </source>
</evidence>
<evidence type="ECO:0000256" key="7">
    <source>
        <dbReference type="ARBA" id="ARBA00023136"/>
    </source>
</evidence>
<dbReference type="OrthoDB" id="9794346at2"/>
<sequence length="173" mass="19509">MRHLLARYASIMDRFSVFVGHGCSMLFFACIIASALEVAMRYGFDRPTTWSTELSMTLCATAWVLAVGYVTERNRHISITMLEIVVGPRVWRFFRLVQLLAAVVAVFFLARAVWAPAMKVIARPEYSGTAMNSLQPSYLKVLLLVGCVFHLMQLVANITRWFQRTEKGTSGGH</sequence>
<dbReference type="EMBL" id="VLKT01000009">
    <property type="protein sequence ID" value="TWI39664.1"/>
    <property type="molecule type" value="Genomic_DNA"/>
</dbReference>
<dbReference type="AlphaFoldDB" id="A0A562P5D6"/>
<evidence type="ECO:0000259" key="10">
    <source>
        <dbReference type="Pfam" id="PF04290"/>
    </source>
</evidence>
<evidence type="ECO:0000256" key="5">
    <source>
        <dbReference type="ARBA" id="ARBA00022692"/>
    </source>
</evidence>
<comment type="function">
    <text evidence="9">Part of the tripartite ATP-independent periplasmic (TRAP) transport system.</text>
</comment>
<dbReference type="GO" id="GO:0022857">
    <property type="term" value="F:transmembrane transporter activity"/>
    <property type="evidence" value="ECO:0007669"/>
    <property type="project" value="UniProtKB-UniRule"/>
</dbReference>
<keyword evidence="12" id="KW-1185">Reference proteome</keyword>
<keyword evidence="3" id="KW-1003">Cell membrane</keyword>
<organism evidence="11 12">
    <name type="scientific">Mesorhizobium tianshanense</name>
    <dbReference type="NCBI Taxonomy" id="39844"/>
    <lineage>
        <taxon>Bacteria</taxon>
        <taxon>Pseudomonadati</taxon>
        <taxon>Pseudomonadota</taxon>
        <taxon>Alphaproteobacteria</taxon>
        <taxon>Hyphomicrobiales</taxon>
        <taxon>Phyllobacteriaceae</taxon>
        <taxon>Mesorhizobium</taxon>
    </lineage>
</organism>
<dbReference type="PANTHER" id="PTHR35011">
    <property type="entry name" value="2,3-DIKETO-L-GULONATE TRAP TRANSPORTER SMALL PERMEASE PROTEIN YIAM"/>
    <property type="match status" value="1"/>
</dbReference>
<dbReference type="GO" id="GO:0005886">
    <property type="term" value="C:plasma membrane"/>
    <property type="evidence" value="ECO:0007669"/>
    <property type="project" value="UniProtKB-SubCell"/>
</dbReference>
<comment type="caution">
    <text evidence="11">The sequence shown here is derived from an EMBL/GenBank/DDBJ whole genome shotgun (WGS) entry which is preliminary data.</text>
</comment>
<comment type="subcellular location">
    <subcellularLocation>
        <location evidence="1 9">Cell inner membrane</location>
        <topology evidence="1 9">Multi-pass membrane protein</topology>
    </subcellularLocation>
</comment>
<feature type="transmembrane region" description="Helical" evidence="9">
    <location>
        <begin position="93"/>
        <end position="117"/>
    </location>
</feature>
<keyword evidence="5 9" id="KW-0812">Transmembrane</keyword>
<keyword evidence="2 9" id="KW-0813">Transport</keyword>
<evidence type="ECO:0000313" key="11">
    <source>
        <dbReference type="EMBL" id="TWI39664.1"/>
    </source>
</evidence>
<evidence type="ECO:0000313" key="12">
    <source>
        <dbReference type="Proteomes" id="UP000317122"/>
    </source>
</evidence>
<dbReference type="RefSeq" id="WP_145716172.1">
    <property type="nucleotide sequence ID" value="NZ_BSPF01000068.1"/>
</dbReference>
<keyword evidence="7 9" id="KW-0472">Membrane</keyword>
<feature type="transmembrane region" description="Helical" evidence="9">
    <location>
        <begin position="137"/>
        <end position="158"/>
    </location>
</feature>
<evidence type="ECO:0000256" key="4">
    <source>
        <dbReference type="ARBA" id="ARBA00022519"/>
    </source>
</evidence>
<dbReference type="InterPro" id="IPR007387">
    <property type="entry name" value="TRAP_DctQ"/>
</dbReference>
<comment type="similarity">
    <text evidence="8 9">Belongs to the TRAP transporter small permease family.</text>
</comment>
<keyword evidence="4 9" id="KW-0997">Cell inner membrane</keyword>
<evidence type="ECO:0000256" key="9">
    <source>
        <dbReference type="RuleBase" id="RU369079"/>
    </source>
</evidence>
<keyword evidence="6 9" id="KW-1133">Transmembrane helix</keyword>
<accession>A0A562P5D6</accession>
<name>A0A562P5D6_9HYPH</name>
<dbReference type="Pfam" id="PF04290">
    <property type="entry name" value="DctQ"/>
    <property type="match status" value="1"/>
</dbReference>
<evidence type="ECO:0000256" key="8">
    <source>
        <dbReference type="ARBA" id="ARBA00038436"/>
    </source>
</evidence>
<evidence type="ECO:0000256" key="1">
    <source>
        <dbReference type="ARBA" id="ARBA00004429"/>
    </source>
</evidence>
<evidence type="ECO:0000256" key="3">
    <source>
        <dbReference type="ARBA" id="ARBA00022475"/>
    </source>
</evidence>
<reference evidence="11 12" key="1">
    <citation type="journal article" date="2015" name="Stand. Genomic Sci.">
        <title>Genomic Encyclopedia of Bacterial and Archaeal Type Strains, Phase III: the genomes of soil and plant-associated and newly described type strains.</title>
        <authorList>
            <person name="Whitman W.B."/>
            <person name="Woyke T."/>
            <person name="Klenk H.P."/>
            <person name="Zhou Y."/>
            <person name="Lilburn T.G."/>
            <person name="Beck B.J."/>
            <person name="De Vos P."/>
            <person name="Vandamme P."/>
            <person name="Eisen J.A."/>
            <person name="Garrity G."/>
            <person name="Hugenholtz P."/>
            <person name="Kyrpides N.C."/>
        </authorList>
    </citation>
    <scope>NUCLEOTIDE SEQUENCE [LARGE SCALE GENOMIC DNA]</scope>
    <source>
        <strain evidence="11 12">CGMCC 1.2546</strain>
    </source>
</reference>
<feature type="transmembrane region" description="Helical" evidence="9">
    <location>
        <begin position="54"/>
        <end position="72"/>
    </location>
</feature>
<proteinExistence type="inferred from homology"/>